<dbReference type="InterPro" id="IPR027275">
    <property type="entry name" value="PRC-brl_dom"/>
</dbReference>
<dbReference type="RefSeq" id="WP_008537479.1">
    <property type="nucleotide sequence ID" value="NZ_CAUENC010000034.1"/>
</dbReference>
<organism evidence="2 3">
    <name type="scientific">Megamonas funiformis</name>
    <dbReference type="NCBI Taxonomy" id="437897"/>
    <lineage>
        <taxon>Bacteria</taxon>
        <taxon>Bacillati</taxon>
        <taxon>Bacillota</taxon>
        <taxon>Negativicutes</taxon>
        <taxon>Selenomonadales</taxon>
        <taxon>Selenomonadaceae</taxon>
        <taxon>Megamonas</taxon>
    </lineage>
</organism>
<reference evidence="2" key="1">
    <citation type="submission" date="2021-10" db="EMBL/GenBank/DDBJ databases">
        <title>Collection of gut derived symbiotic bacterial strains cultured from healthy donors.</title>
        <authorList>
            <person name="Lin H."/>
            <person name="Littmann E."/>
            <person name="Claire K."/>
            <person name="Pamer E."/>
        </authorList>
    </citation>
    <scope>NUCLEOTIDE SEQUENCE</scope>
    <source>
        <strain evidence="2">MSK.7.16</strain>
    </source>
</reference>
<dbReference type="AlphaFoldDB" id="A0AAW4U6Q9"/>
<evidence type="ECO:0000259" key="1">
    <source>
        <dbReference type="Pfam" id="PF05239"/>
    </source>
</evidence>
<protein>
    <submittedName>
        <fullName evidence="2">PRC-barrel domain-containing protein</fullName>
    </submittedName>
</protein>
<dbReference type="SUPFAM" id="SSF50346">
    <property type="entry name" value="PRC-barrel domain"/>
    <property type="match status" value="1"/>
</dbReference>
<evidence type="ECO:0000313" key="3">
    <source>
        <dbReference type="Proteomes" id="UP001198190"/>
    </source>
</evidence>
<feature type="domain" description="PRC-barrel" evidence="1">
    <location>
        <begin position="11"/>
        <end position="75"/>
    </location>
</feature>
<dbReference type="Pfam" id="PF05239">
    <property type="entry name" value="PRC"/>
    <property type="match status" value="1"/>
</dbReference>
<dbReference type="Gene3D" id="2.30.30.240">
    <property type="entry name" value="PRC-barrel domain"/>
    <property type="match status" value="1"/>
</dbReference>
<name>A0AAW4U6Q9_9FIRM</name>
<proteinExistence type="predicted"/>
<accession>A0AAW4U6Q9</accession>
<gene>
    <name evidence="2" type="ORF">LIY65_08740</name>
</gene>
<comment type="caution">
    <text evidence="2">The sequence shown here is derived from an EMBL/GenBank/DDBJ whole genome shotgun (WGS) entry which is preliminary data.</text>
</comment>
<dbReference type="GeneID" id="62779001"/>
<sequence>MTTYESKQLLKPVISITEGIELGTVSDIIIDGENKKVIALGITKDKLFYKALRVIPFEKISSINEDNILVMSSKDIISYKDFNLDLEKILQDRINILNTICLSGSKKCGTVTEYTIDEQGNILNCKIIYEKTVNVKDINIFAKDYTIMKNTDNTEVISTKKIDNVITKQDEPIQKATVIQSTKQNTKNEKNINDKNLNLTYKMFLGKTLKEPLTINNKTYPVDTVLTKQMIDDIIAVNKINALGKFVNM</sequence>
<dbReference type="EMBL" id="JAJCGD010000025">
    <property type="protein sequence ID" value="MCB6828776.1"/>
    <property type="molecule type" value="Genomic_DNA"/>
</dbReference>
<dbReference type="Proteomes" id="UP001198190">
    <property type="component" value="Unassembled WGS sequence"/>
</dbReference>
<evidence type="ECO:0000313" key="2">
    <source>
        <dbReference type="EMBL" id="MCB6828776.1"/>
    </source>
</evidence>
<dbReference type="InterPro" id="IPR011033">
    <property type="entry name" value="PRC_barrel-like_sf"/>
</dbReference>